<keyword evidence="6" id="KW-0356">Hemostasis</keyword>
<dbReference type="InterPro" id="IPR009003">
    <property type="entry name" value="Peptidase_S1_PA"/>
</dbReference>
<dbReference type="FunFam" id="2.40.10.10:FF:000011">
    <property type="entry name" value="Coagulation factor X"/>
    <property type="match status" value="1"/>
</dbReference>
<evidence type="ECO:0000313" key="20">
    <source>
        <dbReference type="Proteomes" id="UP000332933"/>
    </source>
</evidence>
<evidence type="ECO:0000256" key="1">
    <source>
        <dbReference type="ARBA" id="ARBA00004240"/>
    </source>
</evidence>
<dbReference type="SUPFAM" id="SSF50494">
    <property type="entry name" value="Trypsin-like serine proteases"/>
    <property type="match status" value="1"/>
</dbReference>
<keyword evidence="9" id="KW-0256">Endoplasmic reticulum</keyword>
<keyword evidence="12" id="KW-0333">Golgi apparatus</keyword>
<dbReference type="PROSITE" id="PS00135">
    <property type="entry name" value="TRYPSIN_SER"/>
    <property type="match status" value="1"/>
</dbReference>
<comment type="subcellular location">
    <subcellularLocation>
        <location evidence="1">Endoplasmic reticulum</location>
    </subcellularLocation>
    <subcellularLocation>
        <location evidence="2">Golgi apparatus</location>
    </subcellularLocation>
    <subcellularLocation>
        <location evidence="3">Secreted</location>
    </subcellularLocation>
</comment>
<dbReference type="PROSITE" id="PS50240">
    <property type="entry name" value="TRYPSIN_DOM"/>
    <property type="match status" value="1"/>
</dbReference>
<dbReference type="InterPro" id="IPR050430">
    <property type="entry name" value="Peptidase_S1"/>
</dbReference>
<accession>A0A485KDG2</accession>
<evidence type="ECO:0000256" key="13">
    <source>
        <dbReference type="ARBA" id="ARBA00023157"/>
    </source>
</evidence>
<gene>
    <name evidence="19" type="primary">Aste57867_2535</name>
    <name evidence="18" type="ORF">As57867_002528</name>
    <name evidence="19" type="ORF">ASTE57867_2535</name>
</gene>
<feature type="domain" description="Peptidase S1" evidence="17">
    <location>
        <begin position="42"/>
        <end position="264"/>
    </location>
</feature>
<name>A0A485KDG2_9STRA</name>
<feature type="region of interest" description="Disordered" evidence="16">
    <location>
        <begin position="261"/>
        <end position="314"/>
    </location>
</feature>
<keyword evidence="4" id="KW-0964">Secreted</keyword>
<keyword evidence="13" id="KW-1015">Disulfide bond</keyword>
<evidence type="ECO:0000256" key="3">
    <source>
        <dbReference type="ARBA" id="ARBA00004613"/>
    </source>
</evidence>
<evidence type="ECO:0000256" key="9">
    <source>
        <dbReference type="ARBA" id="ARBA00022824"/>
    </source>
</evidence>
<evidence type="ECO:0000313" key="19">
    <source>
        <dbReference type="EMBL" id="VFT79734.1"/>
    </source>
</evidence>
<keyword evidence="14" id="KW-0325">Glycoprotein</keyword>
<keyword evidence="8 15" id="KW-0378">Hydrolase</keyword>
<dbReference type="GO" id="GO:0005783">
    <property type="term" value="C:endoplasmic reticulum"/>
    <property type="evidence" value="ECO:0007669"/>
    <property type="project" value="UniProtKB-SubCell"/>
</dbReference>
<proteinExistence type="predicted"/>
<keyword evidence="7" id="KW-0732">Signal</keyword>
<dbReference type="EMBL" id="VJMH01000314">
    <property type="protein sequence ID" value="KAF0717025.1"/>
    <property type="molecule type" value="Genomic_DNA"/>
</dbReference>
<feature type="compositionally biased region" description="Low complexity" evidence="16">
    <location>
        <begin position="268"/>
        <end position="300"/>
    </location>
</feature>
<keyword evidence="10 15" id="KW-0720">Serine protease</keyword>
<dbReference type="GO" id="GO:0004252">
    <property type="term" value="F:serine-type endopeptidase activity"/>
    <property type="evidence" value="ECO:0007669"/>
    <property type="project" value="InterPro"/>
</dbReference>
<dbReference type="AlphaFoldDB" id="A0A485KDG2"/>
<dbReference type="GO" id="GO:0007599">
    <property type="term" value="P:hemostasis"/>
    <property type="evidence" value="ECO:0007669"/>
    <property type="project" value="UniProtKB-KW"/>
</dbReference>
<reference evidence="18" key="2">
    <citation type="submission" date="2019-06" db="EMBL/GenBank/DDBJ databases">
        <title>Genomics analysis of Aphanomyces spp. identifies a new class of oomycete effector associated with host adaptation.</title>
        <authorList>
            <person name="Gaulin E."/>
        </authorList>
    </citation>
    <scope>NUCLEOTIDE SEQUENCE</scope>
    <source>
        <strain evidence="18">CBS 578.67</strain>
    </source>
</reference>
<dbReference type="PRINTS" id="PR01217">
    <property type="entry name" value="PRICHEXTENSN"/>
</dbReference>
<dbReference type="OrthoDB" id="44567at2759"/>
<dbReference type="CDD" id="cd00190">
    <property type="entry name" value="Tryp_SPc"/>
    <property type="match status" value="1"/>
</dbReference>
<protein>
    <submittedName>
        <fullName evidence="19">Aste57867_2535 protein</fullName>
    </submittedName>
</protein>
<sequence length="355" mass="37421">MSAPRIHLQAISLYELTFTFTMKIALLLPTLIAALASAQTEIVGGQEAEIGKHRYLAGLKTGASEYTMCGASLIAPNVLLTAAHCTGNNFNTAVIGSHYITGSDDGELIPVKQEIRHPKYNPSSSVAYDFAIVLLERDSSITPIEIHWDAVAGGTPTVVRGWGTTAEGGEQSKVLKELNVEAWDNDKCSSALGAAIDATMICAGGKSGEDACQGDSGGPLTLEQNGVERLIGVVSWGDGCAKAGKPGVYSRLSEVRDFITQYLPDSPPTTTKPTPAPKTTKPTPAPKTTKPTPTPKTTKPTPAPKTPAPTTTEPFSGCDTCDTCYYPNADACLSSFTREDCDSLAAEYGTKWCGN</sequence>
<dbReference type="PANTHER" id="PTHR24276:SF98">
    <property type="entry name" value="FI18310P1-RELATED"/>
    <property type="match status" value="1"/>
</dbReference>
<evidence type="ECO:0000256" key="4">
    <source>
        <dbReference type="ARBA" id="ARBA00022525"/>
    </source>
</evidence>
<evidence type="ECO:0000256" key="14">
    <source>
        <dbReference type="ARBA" id="ARBA00023180"/>
    </source>
</evidence>
<dbReference type="GO" id="GO:0005576">
    <property type="term" value="C:extracellular region"/>
    <property type="evidence" value="ECO:0007669"/>
    <property type="project" value="UniProtKB-SubCell"/>
</dbReference>
<evidence type="ECO:0000259" key="17">
    <source>
        <dbReference type="PROSITE" id="PS50240"/>
    </source>
</evidence>
<dbReference type="GO" id="GO:0005794">
    <property type="term" value="C:Golgi apparatus"/>
    <property type="evidence" value="ECO:0007669"/>
    <property type="project" value="UniProtKB-SubCell"/>
</dbReference>
<evidence type="ECO:0000256" key="11">
    <source>
        <dbReference type="ARBA" id="ARBA00023026"/>
    </source>
</evidence>
<dbReference type="InterPro" id="IPR033116">
    <property type="entry name" value="TRYPSIN_SER"/>
</dbReference>
<reference evidence="19 20" key="1">
    <citation type="submission" date="2019-03" db="EMBL/GenBank/DDBJ databases">
        <authorList>
            <person name="Gaulin E."/>
            <person name="Dumas B."/>
        </authorList>
    </citation>
    <scope>NUCLEOTIDE SEQUENCE [LARGE SCALE GENOMIC DNA]</scope>
    <source>
        <strain evidence="19">CBS 568.67</strain>
    </source>
</reference>
<dbReference type="Pfam" id="PF00089">
    <property type="entry name" value="Trypsin"/>
    <property type="match status" value="1"/>
</dbReference>
<keyword evidence="11" id="KW-0843">Virulence</keyword>
<evidence type="ECO:0000313" key="18">
    <source>
        <dbReference type="EMBL" id="KAF0717025.1"/>
    </source>
</evidence>
<evidence type="ECO:0000256" key="16">
    <source>
        <dbReference type="SAM" id="MobiDB-lite"/>
    </source>
</evidence>
<dbReference type="PROSITE" id="PS00134">
    <property type="entry name" value="TRYPSIN_HIS"/>
    <property type="match status" value="1"/>
</dbReference>
<organism evidence="19 20">
    <name type="scientific">Aphanomyces stellatus</name>
    <dbReference type="NCBI Taxonomy" id="120398"/>
    <lineage>
        <taxon>Eukaryota</taxon>
        <taxon>Sar</taxon>
        <taxon>Stramenopiles</taxon>
        <taxon>Oomycota</taxon>
        <taxon>Saprolegniomycetes</taxon>
        <taxon>Saprolegniales</taxon>
        <taxon>Verrucalvaceae</taxon>
        <taxon>Aphanomyces</taxon>
    </lineage>
</organism>
<evidence type="ECO:0000256" key="7">
    <source>
        <dbReference type="ARBA" id="ARBA00022729"/>
    </source>
</evidence>
<dbReference type="InterPro" id="IPR043504">
    <property type="entry name" value="Peptidase_S1_PA_chymotrypsin"/>
</dbReference>
<keyword evidence="20" id="KW-1185">Reference proteome</keyword>
<evidence type="ECO:0000256" key="8">
    <source>
        <dbReference type="ARBA" id="ARBA00022801"/>
    </source>
</evidence>
<evidence type="ECO:0000256" key="15">
    <source>
        <dbReference type="RuleBase" id="RU363034"/>
    </source>
</evidence>
<dbReference type="Gene3D" id="2.40.10.10">
    <property type="entry name" value="Trypsin-like serine proteases"/>
    <property type="match status" value="1"/>
</dbReference>
<dbReference type="GO" id="GO:0006508">
    <property type="term" value="P:proteolysis"/>
    <property type="evidence" value="ECO:0007669"/>
    <property type="project" value="UniProtKB-KW"/>
</dbReference>
<dbReference type="InterPro" id="IPR001254">
    <property type="entry name" value="Trypsin_dom"/>
</dbReference>
<evidence type="ECO:0000256" key="5">
    <source>
        <dbReference type="ARBA" id="ARBA00022670"/>
    </source>
</evidence>
<dbReference type="SMART" id="SM00020">
    <property type="entry name" value="Tryp_SPc"/>
    <property type="match status" value="1"/>
</dbReference>
<dbReference type="Proteomes" id="UP000332933">
    <property type="component" value="Unassembled WGS sequence"/>
</dbReference>
<evidence type="ECO:0000256" key="2">
    <source>
        <dbReference type="ARBA" id="ARBA00004555"/>
    </source>
</evidence>
<evidence type="ECO:0000256" key="6">
    <source>
        <dbReference type="ARBA" id="ARBA00022696"/>
    </source>
</evidence>
<dbReference type="InterPro" id="IPR018114">
    <property type="entry name" value="TRYPSIN_HIS"/>
</dbReference>
<evidence type="ECO:0000256" key="10">
    <source>
        <dbReference type="ARBA" id="ARBA00022825"/>
    </source>
</evidence>
<dbReference type="EMBL" id="CAADRA010000314">
    <property type="protein sequence ID" value="VFT79734.1"/>
    <property type="molecule type" value="Genomic_DNA"/>
</dbReference>
<evidence type="ECO:0000256" key="12">
    <source>
        <dbReference type="ARBA" id="ARBA00023034"/>
    </source>
</evidence>
<keyword evidence="5 15" id="KW-0645">Protease</keyword>
<dbReference type="PANTHER" id="PTHR24276">
    <property type="entry name" value="POLYSERASE-RELATED"/>
    <property type="match status" value="1"/>
</dbReference>